<evidence type="ECO:0000256" key="1">
    <source>
        <dbReference type="SAM" id="MobiDB-lite"/>
    </source>
</evidence>
<sequence length="131" mass="14477">MYRPLNSPNSKSARSLPQVDPRPLPRSEPPPRTTRAPTYPHSLHPERPSANPSSPPNPSPSSPPRRPCPSSPPPCPPRHRFSRHPARNTAHRCPQCKTGFLRRPEETGPHTTASTCPTLSQSTPPSRLSPW</sequence>
<feature type="compositionally biased region" description="Polar residues" evidence="1">
    <location>
        <begin position="109"/>
        <end position="131"/>
    </location>
</feature>
<organism evidence="2 3">
    <name type="scientific">Knipowitschia caucasica</name>
    <name type="common">Caucasian dwarf goby</name>
    <name type="synonym">Pomatoschistus caucasicus</name>
    <dbReference type="NCBI Taxonomy" id="637954"/>
    <lineage>
        <taxon>Eukaryota</taxon>
        <taxon>Metazoa</taxon>
        <taxon>Chordata</taxon>
        <taxon>Craniata</taxon>
        <taxon>Vertebrata</taxon>
        <taxon>Euteleostomi</taxon>
        <taxon>Actinopterygii</taxon>
        <taxon>Neopterygii</taxon>
        <taxon>Teleostei</taxon>
        <taxon>Neoteleostei</taxon>
        <taxon>Acanthomorphata</taxon>
        <taxon>Gobiaria</taxon>
        <taxon>Gobiiformes</taxon>
        <taxon>Gobioidei</taxon>
        <taxon>Gobiidae</taxon>
        <taxon>Gobiinae</taxon>
        <taxon>Knipowitschia</taxon>
    </lineage>
</organism>
<evidence type="ECO:0000313" key="2">
    <source>
        <dbReference type="EMBL" id="CAL1607798.1"/>
    </source>
</evidence>
<feature type="region of interest" description="Disordered" evidence="1">
    <location>
        <begin position="1"/>
        <end position="131"/>
    </location>
</feature>
<reference evidence="2 3" key="1">
    <citation type="submission" date="2024-04" db="EMBL/GenBank/DDBJ databases">
        <authorList>
            <person name="Waldvogel A.-M."/>
            <person name="Schoenle A."/>
        </authorList>
    </citation>
    <scope>NUCLEOTIDE SEQUENCE [LARGE SCALE GENOMIC DNA]</scope>
</reference>
<gene>
    <name evidence="2" type="ORF">KC01_LOCUS34816</name>
</gene>
<proteinExistence type="predicted"/>
<name>A0AAV2M376_KNICA</name>
<feature type="compositionally biased region" description="Basic residues" evidence="1">
    <location>
        <begin position="77"/>
        <end position="90"/>
    </location>
</feature>
<protein>
    <submittedName>
        <fullName evidence="2">Uncharacterized protein</fullName>
    </submittedName>
</protein>
<dbReference type="Proteomes" id="UP001497482">
    <property type="component" value="Chromosome 6"/>
</dbReference>
<accession>A0AAV2M376</accession>
<keyword evidence="3" id="KW-1185">Reference proteome</keyword>
<feature type="compositionally biased region" description="Pro residues" evidence="1">
    <location>
        <begin position="20"/>
        <end position="32"/>
    </location>
</feature>
<dbReference type="AlphaFoldDB" id="A0AAV2M376"/>
<evidence type="ECO:0000313" key="3">
    <source>
        <dbReference type="Proteomes" id="UP001497482"/>
    </source>
</evidence>
<feature type="compositionally biased region" description="Pro residues" evidence="1">
    <location>
        <begin position="53"/>
        <end position="76"/>
    </location>
</feature>
<feature type="compositionally biased region" description="Polar residues" evidence="1">
    <location>
        <begin position="1"/>
        <end position="15"/>
    </location>
</feature>
<dbReference type="EMBL" id="OZ035828">
    <property type="protein sequence ID" value="CAL1607798.1"/>
    <property type="molecule type" value="Genomic_DNA"/>
</dbReference>